<comment type="cofactor">
    <cofactor evidence="1">
        <name>a divalent metal cation</name>
        <dbReference type="ChEBI" id="CHEBI:60240"/>
    </cofactor>
</comment>
<dbReference type="Pfam" id="PF13359">
    <property type="entry name" value="DDE_Tnp_4"/>
    <property type="match status" value="1"/>
</dbReference>
<evidence type="ECO:0000256" key="3">
    <source>
        <dbReference type="ARBA" id="ARBA00006958"/>
    </source>
</evidence>
<keyword evidence="7" id="KW-0539">Nucleus</keyword>
<dbReference type="GO" id="GO:0046872">
    <property type="term" value="F:metal ion binding"/>
    <property type="evidence" value="ECO:0007669"/>
    <property type="project" value="UniProtKB-KW"/>
</dbReference>
<evidence type="ECO:0000256" key="5">
    <source>
        <dbReference type="ARBA" id="ARBA00022723"/>
    </source>
</evidence>
<reference evidence="9 10" key="1">
    <citation type="journal article" date="2020" name="Cell">
        <title>Large-Scale Comparative Analyses of Tick Genomes Elucidate Their Genetic Diversity and Vector Capacities.</title>
        <authorList>
            <consortium name="Tick Genome and Microbiome Consortium (TIGMIC)"/>
            <person name="Jia N."/>
            <person name="Wang J."/>
            <person name="Shi W."/>
            <person name="Du L."/>
            <person name="Sun Y."/>
            <person name="Zhan W."/>
            <person name="Jiang J.F."/>
            <person name="Wang Q."/>
            <person name="Zhang B."/>
            <person name="Ji P."/>
            <person name="Bell-Sakyi L."/>
            <person name="Cui X.M."/>
            <person name="Yuan T.T."/>
            <person name="Jiang B.G."/>
            <person name="Yang W.F."/>
            <person name="Lam T.T."/>
            <person name="Chang Q.C."/>
            <person name="Ding S.J."/>
            <person name="Wang X.J."/>
            <person name="Zhu J.G."/>
            <person name="Ruan X.D."/>
            <person name="Zhao L."/>
            <person name="Wei J.T."/>
            <person name="Ye R.Z."/>
            <person name="Que T.C."/>
            <person name="Du C.H."/>
            <person name="Zhou Y.H."/>
            <person name="Cheng J.X."/>
            <person name="Dai P.F."/>
            <person name="Guo W.B."/>
            <person name="Han X.H."/>
            <person name="Huang E.J."/>
            <person name="Li L.F."/>
            <person name="Wei W."/>
            <person name="Gao Y.C."/>
            <person name="Liu J.Z."/>
            <person name="Shao H.Z."/>
            <person name="Wang X."/>
            <person name="Wang C.C."/>
            <person name="Yang T.C."/>
            <person name="Huo Q.B."/>
            <person name="Li W."/>
            <person name="Chen H.Y."/>
            <person name="Chen S.E."/>
            <person name="Zhou L.G."/>
            <person name="Ni X.B."/>
            <person name="Tian J.H."/>
            <person name="Sheng Y."/>
            <person name="Liu T."/>
            <person name="Pan Y.S."/>
            <person name="Xia L.Y."/>
            <person name="Li J."/>
            <person name="Zhao F."/>
            <person name="Cao W.C."/>
        </authorList>
    </citation>
    <scope>NUCLEOTIDE SEQUENCE [LARGE SCALE GENOMIC DNA]</scope>
    <source>
        <strain evidence="9">HaeL-2018</strain>
    </source>
</reference>
<dbReference type="PANTHER" id="PTHR22930:SF286">
    <property type="entry name" value="NUCLEASE HARBI1"/>
    <property type="match status" value="1"/>
</dbReference>
<evidence type="ECO:0000256" key="1">
    <source>
        <dbReference type="ARBA" id="ARBA00001968"/>
    </source>
</evidence>
<evidence type="ECO:0000256" key="6">
    <source>
        <dbReference type="ARBA" id="ARBA00022801"/>
    </source>
</evidence>
<dbReference type="OrthoDB" id="6490897at2759"/>
<dbReference type="GO" id="GO:0005634">
    <property type="term" value="C:nucleus"/>
    <property type="evidence" value="ECO:0007669"/>
    <property type="project" value="UniProtKB-SubCell"/>
</dbReference>
<feature type="domain" description="DDE Tnp4" evidence="8">
    <location>
        <begin position="167"/>
        <end position="325"/>
    </location>
</feature>
<evidence type="ECO:0000256" key="7">
    <source>
        <dbReference type="ARBA" id="ARBA00023242"/>
    </source>
</evidence>
<evidence type="ECO:0000313" key="10">
    <source>
        <dbReference type="Proteomes" id="UP000821853"/>
    </source>
</evidence>
<dbReference type="InterPro" id="IPR045249">
    <property type="entry name" value="HARBI1-like"/>
</dbReference>
<dbReference type="VEuPathDB" id="VectorBase:HLOH_060793"/>
<dbReference type="Proteomes" id="UP000821853">
    <property type="component" value="Chromosome 3"/>
</dbReference>
<organism evidence="9 10">
    <name type="scientific">Haemaphysalis longicornis</name>
    <name type="common">Bush tick</name>
    <dbReference type="NCBI Taxonomy" id="44386"/>
    <lineage>
        <taxon>Eukaryota</taxon>
        <taxon>Metazoa</taxon>
        <taxon>Ecdysozoa</taxon>
        <taxon>Arthropoda</taxon>
        <taxon>Chelicerata</taxon>
        <taxon>Arachnida</taxon>
        <taxon>Acari</taxon>
        <taxon>Parasitiformes</taxon>
        <taxon>Ixodida</taxon>
        <taxon>Ixodoidea</taxon>
        <taxon>Ixodidae</taxon>
        <taxon>Haemaphysalinae</taxon>
        <taxon>Haemaphysalis</taxon>
    </lineage>
</organism>
<gene>
    <name evidence="9" type="ORF">HPB48_009328</name>
</gene>
<dbReference type="EMBL" id="JABSTR010000005">
    <property type="protein sequence ID" value="KAH9372123.1"/>
    <property type="molecule type" value="Genomic_DNA"/>
</dbReference>
<dbReference type="AlphaFoldDB" id="A0A9J6GAA7"/>
<comment type="similarity">
    <text evidence="3">Belongs to the HARBI1 family.</text>
</comment>
<keyword evidence="10" id="KW-1185">Reference proteome</keyword>
<protein>
    <recommendedName>
        <fullName evidence="8">DDE Tnp4 domain-containing protein</fullName>
    </recommendedName>
</protein>
<proteinExistence type="inferred from homology"/>
<evidence type="ECO:0000259" key="8">
    <source>
        <dbReference type="Pfam" id="PF13359"/>
    </source>
</evidence>
<dbReference type="OMA" id="AWKRRFY"/>
<accession>A0A9J6GAA7</accession>
<dbReference type="GO" id="GO:0016787">
    <property type="term" value="F:hydrolase activity"/>
    <property type="evidence" value="ECO:0007669"/>
    <property type="project" value="UniProtKB-KW"/>
</dbReference>
<name>A0A9J6GAA7_HAELO</name>
<sequence>MATYRSDLMQRLSAFEFACRATDLVFGSIYELPKIPRPLLRDRLNPMELYDEVQFLSRYRFTKATVRDLLRMLPLEENADKRGQPLTPMLQLLVALRFYAHGTFQVVTGDLIKVSQPTVCRTVNKVTGLIARHLFRELVHFPKAEEYGEVMHAFYMIGGFPGVTGCIDCTHVRIKSPGGDTAEVFRNRKGVFSINVQAVTGPNLEFFNVVARWPGSVHDSRIFDNSRVRVLYEENRVPGVLLGDAGYACHPFLMTPLVDPGSVNTPEGRQVIGMVLYNKAQIKTRNSVERAFGVWKRRFPCLDMKFQHKPVPAARIIIACAALHNLGLARKEPQPPASRVPVLDANRRTGQPRHLPAVTGRDSRLGAQERHLLIQRSFS</sequence>
<dbReference type="PANTHER" id="PTHR22930">
    <property type="match status" value="1"/>
</dbReference>
<dbReference type="GO" id="GO:0004518">
    <property type="term" value="F:nuclease activity"/>
    <property type="evidence" value="ECO:0007669"/>
    <property type="project" value="UniProtKB-KW"/>
</dbReference>
<evidence type="ECO:0000256" key="4">
    <source>
        <dbReference type="ARBA" id="ARBA00022722"/>
    </source>
</evidence>
<evidence type="ECO:0000256" key="2">
    <source>
        <dbReference type="ARBA" id="ARBA00004123"/>
    </source>
</evidence>
<keyword evidence="6" id="KW-0378">Hydrolase</keyword>
<evidence type="ECO:0000313" key="9">
    <source>
        <dbReference type="EMBL" id="KAH9372123.1"/>
    </source>
</evidence>
<dbReference type="InterPro" id="IPR027806">
    <property type="entry name" value="HARBI1_dom"/>
</dbReference>
<comment type="subcellular location">
    <subcellularLocation>
        <location evidence="2">Nucleus</location>
    </subcellularLocation>
</comment>
<keyword evidence="4" id="KW-0540">Nuclease</keyword>
<keyword evidence="5" id="KW-0479">Metal-binding</keyword>
<comment type="caution">
    <text evidence="9">The sequence shown here is derived from an EMBL/GenBank/DDBJ whole genome shotgun (WGS) entry which is preliminary data.</text>
</comment>